<evidence type="ECO:0000256" key="5">
    <source>
        <dbReference type="ARBA" id="ARBA00023002"/>
    </source>
</evidence>
<keyword evidence="7" id="KW-1133">Transmembrane helix</keyword>
<name>A0A371D187_9APHY</name>
<evidence type="ECO:0000256" key="2">
    <source>
        <dbReference type="ARBA" id="ARBA00007992"/>
    </source>
</evidence>
<evidence type="ECO:0000256" key="3">
    <source>
        <dbReference type="ARBA" id="ARBA00022630"/>
    </source>
</evidence>
<dbReference type="Pfam" id="PF01494">
    <property type="entry name" value="FAD_binding_3"/>
    <property type="match status" value="1"/>
</dbReference>
<organism evidence="9 10">
    <name type="scientific">Lentinus brumalis</name>
    <dbReference type="NCBI Taxonomy" id="2498619"/>
    <lineage>
        <taxon>Eukaryota</taxon>
        <taxon>Fungi</taxon>
        <taxon>Dikarya</taxon>
        <taxon>Basidiomycota</taxon>
        <taxon>Agaricomycotina</taxon>
        <taxon>Agaricomycetes</taxon>
        <taxon>Polyporales</taxon>
        <taxon>Polyporaceae</taxon>
        <taxon>Lentinus</taxon>
    </lineage>
</organism>
<gene>
    <name evidence="9" type="ORF">OH76DRAFT_894667</name>
</gene>
<keyword evidence="3" id="KW-0285">Flavoprotein</keyword>
<dbReference type="PRINTS" id="PR00420">
    <property type="entry name" value="RNGMNOXGNASE"/>
</dbReference>
<dbReference type="InterPro" id="IPR050493">
    <property type="entry name" value="FAD-dep_Monooxygenase_BioMet"/>
</dbReference>
<dbReference type="SUPFAM" id="SSF51905">
    <property type="entry name" value="FAD/NAD(P)-binding domain"/>
    <property type="match status" value="1"/>
</dbReference>
<dbReference type="InterPro" id="IPR002938">
    <property type="entry name" value="FAD-bd"/>
</dbReference>
<dbReference type="AlphaFoldDB" id="A0A371D187"/>
<feature type="transmembrane region" description="Helical" evidence="7">
    <location>
        <begin position="12"/>
        <end position="34"/>
    </location>
</feature>
<protein>
    <submittedName>
        <fullName evidence="9">FAD/NAD-P-binding domain-containing protein</fullName>
    </submittedName>
</protein>
<keyword evidence="4" id="KW-0274">FAD</keyword>
<dbReference type="Gene3D" id="3.50.50.60">
    <property type="entry name" value="FAD/NAD(P)-binding domain"/>
    <property type="match status" value="1"/>
</dbReference>
<evidence type="ECO:0000256" key="1">
    <source>
        <dbReference type="ARBA" id="ARBA00001974"/>
    </source>
</evidence>
<evidence type="ECO:0000313" key="9">
    <source>
        <dbReference type="EMBL" id="RDX46275.1"/>
    </source>
</evidence>
<dbReference type="OrthoDB" id="5428495at2759"/>
<proteinExistence type="inferred from homology"/>
<keyword evidence="5" id="KW-0560">Oxidoreductase</keyword>
<feature type="domain" description="FAD-binding" evidence="8">
    <location>
        <begin position="19"/>
        <end position="361"/>
    </location>
</feature>
<evidence type="ECO:0000313" key="10">
    <source>
        <dbReference type="Proteomes" id="UP000256964"/>
    </source>
</evidence>
<keyword evidence="7" id="KW-0812">Transmembrane</keyword>
<keyword evidence="10" id="KW-1185">Reference proteome</keyword>
<dbReference type="STRING" id="139420.A0A371D187"/>
<comment type="cofactor">
    <cofactor evidence="1">
        <name>FAD</name>
        <dbReference type="ChEBI" id="CHEBI:57692"/>
    </cofactor>
</comment>
<evidence type="ECO:0000256" key="6">
    <source>
        <dbReference type="ARBA" id="ARBA00023033"/>
    </source>
</evidence>
<accession>A0A371D187</accession>
<evidence type="ECO:0000256" key="7">
    <source>
        <dbReference type="SAM" id="Phobius"/>
    </source>
</evidence>
<reference evidence="9 10" key="1">
    <citation type="journal article" date="2018" name="Biotechnol. Biofuels">
        <title>Integrative visual omics of the white-rot fungus Polyporus brumalis exposes the biotechnological potential of its oxidative enzymes for delignifying raw plant biomass.</title>
        <authorList>
            <person name="Miyauchi S."/>
            <person name="Rancon A."/>
            <person name="Drula E."/>
            <person name="Hage H."/>
            <person name="Chaduli D."/>
            <person name="Favel A."/>
            <person name="Grisel S."/>
            <person name="Henrissat B."/>
            <person name="Herpoel-Gimbert I."/>
            <person name="Ruiz-Duenas F.J."/>
            <person name="Chevret D."/>
            <person name="Hainaut M."/>
            <person name="Lin J."/>
            <person name="Wang M."/>
            <person name="Pangilinan J."/>
            <person name="Lipzen A."/>
            <person name="Lesage-Meessen L."/>
            <person name="Navarro D."/>
            <person name="Riley R."/>
            <person name="Grigoriev I.V."/>
            <person name="Zhou S."/>
            <person name="Raouche S."/>
            <person name="Rosso M.N."/>
        </authorList>
    </citation>
    <scope>NUCLEOTIDE SEQUENCE [LARGE SCALE GENOMIC DNA]</scope>
    <source>
        <strain evidence="9 10">BRFM 1820</strain>
    </source>
</reference>
<keyword evidence="7" id="KW-0472">Membrane</keyword>
<evidence type="ECO:0000259" key="8">
    <source>
        <dbReference type="Pfam" id="PF01494"/>
    </source>
</evidence>
<sequence>MSAESSTAPLQTAHPISFLVIGGGIAGLACALALRRVGHHVLVLERQDRDSVHGESGIRLPPNLTKILFHWGLKDALKQKALVSHTILFTQYESGDYLGSQVWSQDVLKETRGVFMVLTHAELYDILYDAATRAGAQIRYNSEVVEIDASEREVTLASGEKVSGDVLVGADGEFGPSRAAVIGQQVRGAPTGLAMYDTVVSGKHLPPNLSQLRDDNGVFVAFGDGRAIVAFPVHDQEDFAFQFYGPDDSGEGRFGDEPSVPLVEIASKVDSRLEPIVRHARQATRITVRAHSDLEDWVEDDGRMVLIGEAAHPFPPGTIQATAMAVEDGAVLAKLFSHLSEERQIESFLYAFQELRQSRTRSVRASEFGNAFFMAMPACDASRQRDEGMRMLGEKGLNVLEGGDGETSGAWNEVRTIFGYDCEDEADDWWVQWGLLRERALQGRQAGDEGNGDASAAPQFDFSAFTVEVSETATDTTSENGHEW</sequence>
<dbReference type="InterPro" id="IPR036188">
    <property type="entry name" value="FAD/NAD-bd_sf"/>
</dbReference>
<dbReference type="EMBL" id="KZ857429">
    <property type="protein sequence ID" value="RDX46275.1"/>
    <property type="molecule type" value="Genomic_DNA"/>
</dbReference>
<comment type="similarity">
    <text evidence="2">Belongs to the paxM FAD-dependent monooxygenase family.</text>
</comment>
<dbReference type="PANTHER" id="PTHR13789:SF315">
    <property type="entry name" value="FAD-DEPENDENT MONOOXYGENASE MDPD"/>
    <property type="match status" value="1"/>
</dbReference>
<dbReference type="GO" id="GO:0071949">
    <property type="term" value="F:FAD binding"/>
    <property type="evidence" value="ECO:0007669"/>
    <property type="project" value="InterPro"/>
</dbReference>
<dbReference type="GO" id="GO:0004497">
    <property type="term" value="F:monooxygenase activity"/>
    <property type="evidence" value="ECO:0007669"/>
    <property type="project" value="UniProtKB-KW"/>
</dbReference>
<dbReference type="PANTHER" id="PTHR13789">
    <property type="entry name" value="MONOOXYGENASE"/>
    <property type="match status" value="1"/>
</dbReference>
<evidence type="ECO:0000256" key="4">
    <source>
        <dbReference type="ARBA" id="ARBA00022827"/>
    </source>
</evidence>
<keyword evidence="6" id="KW-0503">Monooxygenase</keyword>
<dbReference type="Proteomes" id="UP000256964">
    <property type="component" value="Unassembled WGS sequence"/>
</dbReference>